<evidence type="ECO:0000313" key="3">
    <source>
        <dbReference type="Proteomes" id="UP000567179"/>
    </source>
</evidence>
<dbReference type="AlphaFoldDB" id="A0A8H5EVT6"/>
<name>A0A8H5EVT6_9AGAR</name>
<feature type="region of interest" description="Disordered" evidence="1">
    <location>
        <begin position="60"/>
        <end position="87"/>
    </location>
</feature>
<dbReference type="Proteomes" id="UP000567179">
    <property type="component" value="Unassembled WGS sequence"/>
</dbReference>
<feature type="compositionally biased region" description="Basic and acidic residues" evidence="1">
    <location>
        <begin position="360"/>
        <end position="382"/>
    </location>
</feature>
<evidence type="ECO:0000313" key="2">
    <source>
        <dbReference type="EMBL" id="KAF5313843.1"/>
    </source>
</evidence>
<protein>
    <submittedName>
        <fullName evidence="2">Uncharacterized protein</fullName>
    </submittedName>
</protein>
<feature type="region of interest" description="Disordered" evidence="1">
    <location>
        <begin position="358"/>
        <end position="382"/>
    </location>
</feature>
<organism evidence="2 3">
    <name type="scientific">Psilocybe cf. subviscida</name>
    <dbReference type="NCBI Taxonomy" id="2480587"/>
    <lineage>
        <taxon>Eukaryota</taxon>
        <taxon>Fungi</taxon>
        <taxon>Dikarya</taxon>
        <taxon>Basidiomycota</taxon>
        <taxon>Agaricomycotina</taxon>
        <taxon>Agaricomycetes</taxon>
        <taxon>Agaricomycetidae</taxon>
        <taxon>Agaricales</taxon>
        <taxon>Agaricineae</taxon>
        <taxon>Strophariaceae</taxon>
        <taxon>Psilocybe</taxon>
    </lineage>
</organism>
<keyword evidence="3" id="KW-1185">Reference proteome</keyword>
<proteinExistence type="predicted"/>
<accession>A0A8H5EVT6</accession>
<gene>
    <name evidence="2" type="ORF">D9619_013076</name>
</gene>
<feature type="region of interest" description="Disordered" evidence="1">
    <location>
        <begin position="255"/>
        <end position="282"/>
    </location>
</feature>
<evidence type="ECO:0000256" key="1">
    <source>
        <dbReference type="SAM" id="MobiDB-lite"/>
    </source>
</evidence>
<comment type="caution">
    <text evidence="2">The sequence shown here is derived from an EMBL/GenBank/DDBJ whole genome shotgun (WGS) entry which is preliminary data.</text>
</comment>
<reference evidence="2 3" key="1">
    <citation type="journal article" date="2020" name="ISME J.">
        <title>Uncovering the hidden diversity of litter-decomposition mechanisms in mushroom-forming fungi.</title>
        <authorList>
            <person name="Floudas D."/>
            <person name="Bentzer J."/>
            <person name="Ahren D."/>
            <person name="Johansson T."/>
            <person name="Persson P."/>
            <person name="Tunlid A."/>
        </authorList>
    </citation>
    <scope>NUCLEOTIDE SEQUENCE [LARGE SCALE GENOMIC DNA]</scope>
    <source>
        <strain evidence="2 3">CBS 101986</strain>
    </source>
</reference>
<dbReference type="EMBL" id="JAACJJ010000046">
    <property type="protein sequence ID" value="KAF5313843.1"/>
    <property type="molecule type" value="Genomic_DNA"/>
</dbReference>
<sequence>MDNIINPSGGFLSDAETKFFESLLSGTIPKWLQARLNEGTVDGETRVCGREKAAVAQTLNNHTAEAPACSPDTPATDKSSPSPSEPMFATMPLNGIPTSQAMSSFCSSAVAVKSGDIHATMSQTGVGPTDVASLTKKRARDEASVAQAKRSRHWDENIDPHLQAEEEVFGPHSIGPSFLTSVSLPLNINSTAGLQAPPGLSTGGPGLVVAATPNVTAFNFHGLDAIIPATYILTTTPAATSSDSVSAGGVPVPAERALTAPKPPPAAQMVTVPKGRQSRSGNKTYRLKPITKRVLEDSDDDMRQKTINAHRANDARENDTDDIICLWQDAGADQPCHLSLKGTDALLAHCVMKHGVPSSKDVKERGPASDMRKGGLKRHLEESFLHGRRERVKYATTVEAEVKA</sequence>